<organism evidence="1 2">
    <name type="scientific">Abrus precatorius</name>
    <name type="common">Indian licorice</name>
    <name type="synonym">Glycine abrus</name>
    <dbReference type="NCBI Taxonomy" id="3816"/>
    <lineage>
        <taxon>Eukaryota</taxon>
        <taxon>Viridiplantae</taxon>
        <taxon>Streptophyta</taxon>
        <taxon>Embryophyta</taxon>
        <taxon>Tracheophyta</taxon>
        <taxon>Spermatophyta</taxon>
        <taxon>Magnoliopsida</taxon>
        <taxon>eudicotyledons</taxon>
        <taxon>Gunneridae</taxon>
        <taxon>Pentapetalae</taxon>
        <taxon>rosids</taxon>
        <taxon>fabids</taxon>
        <taxon>Fabales</taxon>
        <taxon>Fabaceae</taxon>
        <taxon>Papilionoideae</taxon>
        <taxon>50 kb inversion clade</taxon>
        <taxon>NPAAA clade</taxon>
        <taxon>indigoferoid/millettioid clade</taxon>
        <taxon>Abreae</taxon>
        <taxon>Abrus</taxon>
    </lineage>
</organism>
<evidence type="ECO:0000313" key="1">
    <source>
        <dbReference type="Proteomes" id="UP000694853"/>
    </source>
</evidence>
<name>A0A8B8K0C1_ABRPR</name>
<dbReference type="RefSeq" id="XP_027337086.1">
    <property type="nucleotide sequence ID" value="XM_027481285.1"/>
</dbReference>
<gene>
    <name evidence="2" type="primary">LOC113850734</name>
</gene>
<dbReference type="Proteomes" id="UP000694853">
    <property type="component" value="Unplaced"/>
</dbReference>
<dbReference type="PANTHER" id="PTHR46148:SF60">
    <property type="entry name" value="CHROMO DOMAIN-CONTAINING PROTEIN"/>
    <property type="match status" value="1"/>
</dbReference>
<dbReference type="GeneID" id="113850734"/>
<evidence type="ECO:0000313" key="2">
    <source>
        <dbReference type="RefSeq" id="XP_027337086.1"/>
    </source>
</evidence>
<dbReference type="OrthoDB" id="1410711at2759"/>
<keyword evidence="1" id="KW-1185">Reference proteome</keyword>
<dbReference type="KEGG" id="aprc:113850734"/>
<proteinExistence type="predicted"/>
<reference evidence="1" key="1">
    <citation type="journal article" date="2019" name="Toxins">
        <title>Detection of Abrin-Like and Prepropulchellin-Like Toxin Genes and Transcripts Using Whole Genome Sequencing and Full-Length Transcript Sequencing of Abrus precatorius.</title>
        <authorList>
            <person name="Hovde B.T."/>
            <person name="Daligault H.E."/>
            <person name="Hanschen E.R."/>
            <person name="Kunde Y.A."/>
            <person name="Johnson M.B."/>
            <person name="Starkenburg S.R."/>
            <person name="Johnson S.L."/>
        </authorList>
    </citation>
    <scope>NUCLEOTIDE SEQUENCE [LARGE SCALE GENOMIC DNA]</scope>
</reference>
<dbReference type="PANTHER" id="PTHR46148">
    <property type="entry name" value="CHROMO DOMAIN-CONTAINING PROTEIN"/>
    <property type="match status" value="1"/>
</dbReference>
<dbReference type="AlphaFoldDB" id="A0A8B8K0C1"/>
<accession>A0A8B8K0C1</accession>
<sequence>MEYLMVGPEMLQETKEKVELIREKLRATQSRQKSYADRRRRSLEFEVGDHVFLRVSRTTGVGRALRAKKLTPKFIGQKYVPDSSHIIEPDVVELRDNLSVEVPAAHIEDTRVKELRGQSIQLVKVVWDPVTGDATWELEERMRVVPLSFL</sequence>
<reference evidence="2" key="2">
    <citation type="submission" date="2025-08" db="UniProtKB">
        <authorList>
            <consortium name="RefSeq"/>
        </authorList>
    </citation>
    <scope>IDENTIFICATION</scope>
    <source>
        <tissue evidence="2">Young leaves</tissue>
    </source>
</reference>
<protein>
    <submittedName>
        <fullName evidence="2">Uncharacterized protein LOC113850734</fullName>
    </submittedName>
</protein>